<feature type="domain" description="DALR anticodon binding" evidence="11">
    <location>
        <begin position="449"/>
        <end position="560"/>
    </location>
</feature>
<dbReference type="NCBIfam" id="TIGR00456">
    <property type="entry name" value="argS"/>
    <property type="match status" value="1"/>
</dbReference>
<dbReference type="InterPro" id="IPR008909">
    <property type="entry name" value="DALR_anticod-bd"/>
</dbReference>
<proteinExistence type="inferred from homology"/>
<dbReference type="GO" id="GO:0006420">
    <property type="term" value="P:arginyl-tRNA aminoacylation"/>
    <property type="evidence" value="ECO:0007669"/>
    <property type="project" value="UniProtKB-UniRule"/>
</dbReference>
<evidence type="ECO:0000256" key="9">
    <source>
        <dbReference type="NCBIfam" id="TIGR00456"/>
    </source>
</evidence>
<evidence type="ECO:0000313" key="14">
    <source>
        <dbReference type="Proteomes" id="UP000178481"/>
    </source>
</evidence>
<evidence type="ECO:0000313" key="13">
    <source>
        <dbReference type="EMBL" id="OHA60749.1"/>
    </source>
</evidence>
<evidence type="ECO:0000256" key="4">
    <source>
        <dbReference type="ARBA" id="ARBA00022741"/>
    </source>
</evidence>
<feature type="domain" description="Arginyl tRNA synthetase N-terminal" evidence="12">
    <location>
        <begin position="1"/>
        <end position="90"/>
    </location>
</feature>
<comment type="catalytic activity">
    <reaction evidence="8">
        <text>tRNA(Arg) + L-arginine + ATP = L-arginyl-tRNA(Arg) + AMP + diphosphate</text>
        <dbReference type="Rhea" id="RHEA:20301"/>
        <dbReference type="Rhea" id="RHEA-COMP:9658"/>
        <dbReference type="Rhea" id="RHEA-COMP:9673"/>
        <dbReference type="ChEBI" id="CHEBI:30616"/>
        <dbReference type="ChEBI" id="CHEBI:32682"/>
        <dbReference type="ChEBI" id="CHEBI:33019"/>
        <dbReference type="ChEBI" id="CHEBI:78442"/>
        <dbReference type="ChEBI" id="CHEBI:78513"/>
        <dbReference type="ChEBI" id="CHEBI:456215"/>
        <dbReference type="EC" id="6.1.1.19"/>
    </reaction>
</comment>
<name>A0A1G2QKX4_9BACT</name>
<dbReference type="GO" id="GO:0005737">
    <property type="term" value="C:cytoplasm"/>
    <property type="evidence" value="ECO:0007669"/>
    <property type="project" value="UniProtKB-UniRule"/>
</dbReference>
<evidence type="ECO:0000256" key="5">
    <source>
        <dbReference type="ARBA" id="ARBA00022840"/>
    </source>
</evidence>
<evidence type="ECO:0000256" key="7">
    <source>
        <dbReference type="ARBA" id="ARBA00023146"/>
    </source>
</evidence>
<evidence type="ECO:0000256" key="8">
    <source>
        <dbReference type="ARBA" id="ARBA00049339"/>
    </source>
</evidence>
<dbReference type="SMART" id="SM00836">
    <property type="entry name" value="DALR_1"/>
    <property type="match status" value="1"/>
</dbReference>
<accession>A0A1G2QKX4</accession>
<evidence type="ECO:0000259" key="11">
    <source>
        <dbReference type="SMART" id="SM00836"/>
    </source>
</evidence>
<dbReference type="SUPFAM" id="SSF52374">
    <property type="entry name" value="Nucleotidylyl transferase"/>
    <property type="match status" value="1"/>
</dbReference>
<evidence type="ECO:0000256" key="3">
    <source>
        <dbReference type="ARBA" id="ARBA00022598"/>
    </source>
</evidence>
<organism evidence="13 14">
    <name type="scientific">Candidatus Vogelbacteria bacterium RIFOXYD1_FULL_42_15</name>
    <dbReference type="NCBI Taxonomy" id="1802437"/>
    <lineage>
        <taxon>Bacteria</taxon>
        <taxon>Candidatus Vogeliibacteriota</taxon>
    </lineage>
</organism>
<dbReference type="Gene3D" id="1.10.730.10">
    <property type="entry name" value="Isoleucyl-tRNA Synthetase, Domain 1"/>
    <property type="match status" value="1"/>
</dbReference>
<dbReference type="SUPFAM" id="SSF47323">
    <property type="entry name" value="Anticodon-binding domain of a subclass of class I aminoacyl-tRNA synthetases"/>
    <property type="match status" value="1"/>
</dbReference>
<keyword evidence="4 10" id="KW-0547">Nucleotide-binding</keyword>
<keyword evidence="5 10" id="KW-0067">ATP-binding</keyword>
<evidence type="ECO:0000256" key="10">
    <source>
        <dbReference type="RuleBase" id="RU363038"/>
    </source>
</evidence>
<comment type="similarity">
    <text evidence="1 10">Belongs to the class-I aminoacyl-tRNA synthetase family.</text>
</comment>
<protein>
    <recommendedName>
        <fullName evidence="2 9">Arginine--tRNA ligase</fullName>
        <ecNumber evidence="2 9">6.1.1.19</ecNumber>
    </recommendedName>
</protein>
<dbReference type="GO" id="GO:0004814">
    <property type="term" value="F:arginine-tRNA ligase activity"/>
    <property type="evidence" value="ECO:0007669"/>
    <property type="project" value="UniProtKB-UniRule"/>
</dbReference>
<dbReference type="EMBL" id="MHTI01000002">
    <property type="protein sequence ID" value="OHA60749.1"/>
    <property type="molecule type" value="Genomic_DNA"/>
</dbReference>
<keyword evidence="7 10" id="KW-0030">Aminoacyl-tRNA synthetase</keyword>
<dbReference type="Gene3D" id="3.40.50.620">
    <property type="entry name" value="HUPs"/>
    <property type="match status" value="1"/>
</dbReference>
<dbReference type="PRINTS" id="PR01038">
    <property type="entry name" value="TRNASYNTHARG"/>
</dbReference>
<dbReference type="AlphaFoldDB" id="A0A1G2QKX4"/>
<keyword evidence="3 10" id="KW-0436">Ligase</keyword>
<dbReference type="PANTHER" id="PTHR11956">
    <property type="entry name" value="ARGINYL-TRNA SYNTHETASE"/>
    <property type="match status" value="1"/>
</dbReference>
<dbReference type="Pfam" id="PF03485">
    <property type="entry name" value="Arg_tRNA_synt_N"/>
    <property type="match status" value="1"/>
</dbReference>
<dbReference type="EC" id="6.1.1.19" evidence="2 9"/>
<dbReference type="InterPro" id="IPR036695">
    <property type="entry name" value="Arg-tRNA-synth_N_sf"/>
</dbReference>
<reference evidence="13 14" key="1">
    <citation type="journal article" date="2016" name="Nat. Commun.">
        <title>Thousands of microbial genomes shed light on interconnected biogeochemical processes in an aquifer system.</title>
        <authorList>
            <person name="Anantharaman K."/>
            <person name="Brown C.T."/>
            <person name="Hug L.A."/>
            <person name="Sharon I."/>
            <person name="Castelle C.J."/>
            <person name="Probst A.J."/>
            <person name="Thomas B.C."/>
            <person name="Singh A."/>
            <person name="Wilkins M.J."/>
            <person name="Karaoz U."/>
            <person name="Brodie E.L."/>
            <person name="Williams K.H."/>
            <person name="Hubbard S.S."/>
            <person name="Banfield J.F."/>
        </authorList>
    </citation>
    <scope>NUCLEOTIDE SEQUENCE [LARGE SCALE GENOMIC DNA]</scope>
</reference>
<dbReference type="InterPro" id="IPR009080">
    <property type="entry name" value="tRNAsynth_Ia_anticodon-bd"/>
</dbReference>
<dbReference type="Proteomes" id="UP000178481">
    <property type="component" value="Unassembled WGS sequence"/>
</dbReference>
<evidence type="ECO:0000259" key="12">
    <source>
        <dbReference type="SMART" id="SM01016"/>
    </source>
</evidence>
<dbReference type="PANTHER" id="PTHR11956:SF5">
    <property type="entry name" value="ARGININE--TRNA LIGASE, CYTOPLASMIC"/>
    <property type="match status" value="1"/>
</dbReference>
<sequence length="560" mass="63494">MMIKKKIELAVEEAVQASGLPNNDFLLEHPTDLRFGDYALNVAMILAKKHNREPKELASEIIQHLYRQKENLEWLEKAEVAGPGFINLTLTRNFLTSNIKEATDQNNSSDFSQEENKNQKIIVEYTDPNPFKLFHIGHLMSNTIGEAVARILESTGAEIKRACYQGDVGLHVAKAIAYSLETKIDWQEKSALENAYAGGSKKYEENDDFKNKVIVVNKKIYDRSDAEINALYDRGRQLSLDYFESIYKRLGTKFDYYFFESETGQFGRETVLSRPDVFVKSDQAIVYQGEQAGLHTRVFINREGLPTYEAKELGLAKIKYDQYPYDRSIIVTGNEIVEYFKVLLSAMKKVFPALADKTKHLPHGMLRLPTGKMSSRIGEVITAESLLIAVKERLVEKISEKKIEASGEVLDQIAVGAVKYSILRQDIGKDLIFDLDKSIAFEGNSGPYLQYTYARAKAVLAKAVNNFPEETPRETGEGGKLLERWLYRFSEVVERSAKEYAPHYLCTYLHELAGTFNAFYATEKIIGSEDETWKLTLTQATATIMKNGLNLLGIEAPERM</sequence>
<evidence type="ECO:0000256" key="2">
    <source>
        <dbReference type="ARBA" id="ARBA00012837"/>
    </source>
</evidence>
<dbReference type="Pfam" id="PF05746">
    <property type="entry name" value="DALR_1"/>
    <property type="match status" value="1"/>
</dbReference>
<dbReference type="Pfam" id="PF00750">
    <property type="entry name" value="tRNA-synt_1d"/>
    <property type="match status" value="1"/>
</dbReference>
<gene>
    <name evidence="13" type="ORF">A2607_02465</name>
</gene>
<dbReference type="InterPro" id="IPR035684">
    <property type="entry name" value="ArgRS_core"/>
</dbReference>
<keyword evidence="6 10" id="KW-0648">Protein biosynthesis</keyword>
<dbReference type="InterPro" id="IPR001278">
    <property type="entry name" value="Arg-tRNA-ligase"/>
</dbReference>
<dbReference type="GO" id="GO:0005524">
    <property type="term" value="F:ATP binding"/>
    <property type="evidence" value="ECO:0007669"/>
    <property type="project" value="UniProtKB-KW"/>
</dbReference>
<evidence type="ECO:0000256" key="1">
    <source>
        <dbReference type="ARBA" id="ARBA00005594"/>
    </source>
</evidence>
<dbReference type="InterPro" id="IPR014729">
    <property type="entry name" value="Rossmann-like_a/b/a_fold"/>
</dbReference>
<evidence type="ECO:0000256" key="6">
    <source>
        <dbReference type="ARBA" id="ARBA00022917"/>
    </source>
</evidence>
<dbReference type="Gene3D" id="3.30.1360.70">
    <property type="entry name" value="Arginyl tRNA synthetase N-terminal domain"/>
    <property type="match status" value="1"/>
</dbReference>
<dbReference type="InterPro" id="IPR005148">
    <property type="entry name" value="Arg-tRNA-synth_N"/>
</dbReference>
<dbReference type="SMART" id="SM01016">
    <property type="entry name" value="Arg_tRNA_synt_N"/>
    <property type="match status" value="1"/>
</dbReference>
<comment type="caution">
    <text evidence="13">The sequence shown here is derived from an EMBL/GenBank/DDBJ whole genome shotgun (WGS) entry which is preliminary data.</text>
</comment>
<dbReference type="SUPFAM" id="SSF55190">
    <property type="entry name" value="Arginyl-tRNA synthetase (ArgRS), N-terminal 'additional' domain"/>
    <property type="match status" value="1"/>
</dbReference>